<name>A0A645GAX2_9ZZZZ</name>
<gene>
    <name evidence="1" type="ORF">SDC9_168412</name>
</gene>
<evidence type="ECO:0008006" key="2">
    <source>
        <dbReference type="Google" id="ProtNLM"/>
    </source>
</evidence>
<proteinExistence type="predicted"/>
<dbReference type="AlphaFoldDB" id="A0A645GAX2"/>
<dbReference type="InterPro" id="IPR008792">
    <property type="entry name" value="PQQD"/>
</dbReference>
<comment type="caution">
    <text evidence="1">The sequence shown here is derived from an EMBL/GenBank/DDBJ whole genome shotgun (WGS) entry which is preliminary data.</text>
</comment>
<dbReference type="EMBL" id="VSSQ01068904">
    <property type="protein sequence ID" value="MPN21033.1"/>
    <property type="molecule type" value="Genomic_DNA"/>
</dbReference>
<evidence type="ECO:0000313" key="1">
    <source>
        <dbReference type="EMBL" id="MPN21033.1"/>
    </source>
</evidence>
<dbReference type="InterPro" id="IPR041881">
    <property type="entry name" value="PqqD_sf"/>
</dbReference>
<protein>
    <recommendedName>
        <fullName evidence="2">Coenzyme PQQ synthesis protein D</fullName>
    </recommendedName>
</protein>
<dbReference type="Pfam" id="PF05402">
    <property type="entry name" value="PqqD"/>
    <property type="match status" value="1"/>
</dbReference>
<accession>A0A645GAX2</accession>
<reference evidence="1" key="1">
    <citation type="submission" date="2019-08" db="EMBL/GenBank/DDBJ databases">
        <authorList>
            <person name="Kucharzyk K."/>
            <person name="Murdoch R.W."/>
            <person name="Higgins S."/>
            <person name="Loffler F."/>
        </authorList>
    </citation>
    <scope>NUCLEOTIDE SEQUENCE</scope>
</reference>
<sequence length="94" mass="10558">MLDVNAKIKLAEGIALYNSDKEQSKFYVFNTLTGDYFSTNIFGFTALSLVDENKTVAEILQICSDAIKEDKDKVQKDILSFLEKCLDQNVIGLL</sequence>
<organism evidence="1">
    <name type="scientific">bioreactor metagenome</name>
    <dbReference type="NCBI Taxonomy" id="1076179"/>
    <lineage>
        <taxon>unclassified sequences</taxon>
        <taxon>metagenomes</taxon>
        <taxon>ecological metagenomes</taxon>
    </lineage>
</organism>
<dbReference type="Gene3D" id="1.10.10.1150">
    <property type="entry name" value="Coenzyme PQQ synthesis protein D (PqqD)"/>
    <property type="match status" value="1"/>
</dbReference>